<keyword evidence="6 7" id="KW-0472">Membrane</keyword>
<feature type="transmembrane region" description="Helical" evidence="7">
    <location>
        <begin position="97"/>
        <end position="115"/>
    </location>
</feature>
<reference evidence="8 9" key="1">
    <citation type="journal article" date="2021" name="Sci. Rep.">
        <title>The genome of the diatom Chaetoceros tenuissimus carries an ancient integrated fragment of an extant virus.</title>
        <authorList>
            <person name="Hongo Y."/>
            <person name="Kimura K."/>
            <person name="Takaki Y."/>
            <person name="Yoshida Y."/>
            <person name="Baba S."/>
            <person name="Kobayashi G."/>
            <person name="Nagasaki K."/>
            <person name="Hano T."/>
            <person name="Tomaru Y."/>
        </authorList>
    </citation>
    <scope>NUCLEOTIDE SEQUENCE [LARGE SCALE GENOMIC DNA]</scope>
    <source>
        <strain evidence="8 9">NIES-3715</strain>
    </source>
</reference>
<dbReference type="GO" id="GO:0022857">
    <property type="term" value="F:transmembrane transporter activity"/>
    <property type="evidence" value="ECO:0007669"/>
    <property type="project" value="InterPro"/>
</dbReference>
<sequence length="472" mass="51949">MVDQLRYKTLISTLMFTEYRSLLRNNSNYKLYVLSHCCQHAGDWFVRVAALITANRISGGSASALGMLVVFRTIPEIIFSQLGGLISDRYDRRKTMIRLDVSAALVVFAYIYSVRVDSLRALYLATALRSAVSALYLPITHAIVPQLVLSGKEDLKRAATLNGTIWSSMLVLGGAIAGWFSAKYGVEMCYIVDICTYLLSAIVMSRVKGDFNVHETTTKDNEDGDSDKKANPVKKVLGMIRELFVFLRSCGFATLIFLKATGCLIWGSADVLNVAFAHVENDEAESSRRMGLIFSSVGVGCVIGPAIANCTIVDGKKPSSLQLAIVIGLLFMTAGWAGVAFNSHSFWKICLFTSVRTIGSAMIWLFSTLILQNLVDPKVLGRVFGLEFSLARITETIIATSTGTLRDAGHSKQELAFMSTAIAALSFLFWSTYHFRGYGAAMPRFNTGEETNENREKNLLSEYEHEAVDVLT</sequence>
<dbReference type="InterPro" id="IPR036259">
    <property type="entry name" value="MFS_trans_sf"/>
</dbReference>
<feature type="transmembrane region" description="Helical" evidence="7">
    <location>
        <begin position="320"/>
        <end position="339"/>
    </location>
</feature>
<evidence type="ECO:0000256" key="6">
    <source>
        <dbReference type="ARBA" id="ARBA00023136"/>
    </source>
</evidence>
<gene>
    <name evidence="8" type="ORF">CTEN210_15466</name>
</gene>
<keyword evidence="5 7" id="KW-1133">Transmembrane helix</keyword>
<accession>A0AAD3D9Q0</accession>
<feature type="transmembrane region" description="Helical" evidence="7">
    <location>
        <begin position="165"/>
        <end position="182"/>
    </location>
</feature>
<keyword evidence="2" id="KW-0813">Transport</keyword>
<dbReference type="EMBL" id="BLLK01000062">
    <property type="protein sequence ID" value="GFH58990.1"/>
    <property type="molecule type" value="Genomic_DNA"/>
</dbReference>
<evidence type="ECO:0000256" key="5">
    <source>
        <dbReference type="ARBA" id="ARBA00022989"/>
    </source>
</evidence>
<dbReference type="PANTHER" id="PTHR43266:SF2">
    <property type="entry name" value="MAJOR FACILITATOR SUPERFAMILY (MFS) PROFILE DOMAIN-CONTAINING PROTEIN"/>
    <property type="match status" value="1"/>
</dbReference>
<evidence type="ECO:0000256" key="1">
    <source>
        <dbReference type="ARBA" id="ARBA00004651"/>
    </source>
</evidence>
<dbReference type="Pfam" id="PF07690">
    <property type="entry name" value="MFS_1"/>
    <property type="match status" value="1"/>
</dbReference>
<dbReference type="GO" id="GO:0005886">
    <property type="term" value="C:plasma membrane"/>
    <property type="evidence" value="ECO:0007669"/>
    <property type="project" value="UniProtKB-SubCell"/>
</dbReference>
<dbReference type="Gene3D" id="1.20.1250.20">
    <property type="entry name" value="MFS general substrate transporter like domains"/>
    <property type="match status" value="1"/>
</dbReference>
<dbReference type="Proteomes" id="UP001054902">
    <property type="component" value="Unassembled WGS sequence"/>
</dbReference>
<organism evidence="8 9">
    <name type="scientific">Chaetoceros tenuissimus</name>
    <dbReference type="NCBI Taxonomy" id="426638"/>
    <lineage>
        <taxon>Eukaryota</taxon>
        <taxon>Sar</taxon>
        <taxon>Stramenopiles</taxon>
        <taxon>Ochrophyta</taxon>
        <taxon>Bacillariophyta</taxon>
        <taxon>Coscinodiscophyceae</taxon>
        <taxon>Chaetocerotophycidae</taxon>
        <taxon>Chaetocerotales</taxon>
        <taxon>Chaetocerotaceae</taxon>
        <taxon>Chaetoceros</taxon>
    </lineage>
</organism>
<feature type="transmembrane region" description="Helical" evidence="7">
    <location>
        <begin position="345"/>
        <end position="371"/>
    </location>
</feature>
<dbReference type="AlphaFoldDB" id="A0AAD3D9Q0"/>
<feature type="transmembrane region" description="Helical" evidence="7">
    <location>
        <begin position="415"/>
        <end position="433"/>
    </location>
</feature>
<evidence type="ECO:0000256" key="3">
    <source>
        <dbReference type="ARBA" id="ARBA00022475"/>
    </source>
</evidence>
<comment type="subcellular location">
    <subcellularLocation>
        <location evidence="1">Cell membrane</location>
        <topology evidence="1">Multi-pass membrane protein</topology>
    </subcellularLocation>
</comment>
<protein>
    <submittedName>
        <fullName evidence="8">Uncharacterized protein</fullName>
    </submittedName>
</protein>
<keyword evidence="4 7" id="KW-0812">Transmembrane</keyword>
<dbReference type="SUPFAM" id="SSF103473">
    <property type="entry name" value="MFS general substrate transporter"/>
    <property type="match status" value="1"/>
</dbReference>
<evidence type="ECO:0000313" key="8">
    <source>
        <dbReference type="EMBL" id="GFH58990.1"/>
    </source>
</evidence>
<evidence type="ECO:0000313" key="9">
    <source>
        <dbReference type="Proteomes" id="UP001054902"/>
    </source>
</evidence>
<feature type="transmembrane region" description="Helical" evidence="7">
    <location>
        <begin position="243"/>
        <end position="269"/>
    </location>
</feature>
<name>A0AAD3D9Q0_9STRA</name>
<evidence type="ECO:0000256" key="2">
    <source>
        <dbReference type="ARBA" id="ARBA00022448"/>
    </source>
</evidence>
<feature type="transmembrane region" description="Helical" evidence="7">
    <location>
        <begin position="121"/>
        <end position="144"/>
    </location>
</feature>
<dbReference type="PANTHER" id="PTHR43266">
    <property type="entry name" value="MACROLIDE-EFFLUX PROTEIN"/>
    <property type="match status" value="1"/>
</dbReference>
<proteinExistence type="predicted"/>
<dbReference type="InterPro" id="IPR011701">
    <property type="entry name" value="MFS"/>
</dbReference>
<evidence type="ECO:0000256" key="4">
    <source>
        <dbReference type="ARBA" id="ARBA00022692"/>
    </source>
</evidence>
<evidence type="ECO:0000256" key="7">
    <source>
        <dbReference type="SAM" id="Phobius"/>
    </source>
</evidence>
<comment type="caution">
    <text evidence="8">The sequence shown here is derived from an EMBL/GenBank/DDBJ whole genome shotgun (WGS) entry which is preliminary data.</text>
</comment>
<dbReference type="CDD" id="cd06173">
    <property type="entry name" value="MFS_MefA_like"/>
    <property type="match status" value="1"/>
</dbReference>
<feature type="transmembrane region" description="Helical" evidence="7">
    <location>
        <begin position="289"/>
        <end position="308"/>
    </location>
</feature>
<keyword evidence="9" id="KW-1185">Reference proteome</keyword>
<keyword evidence="3" id="KW-1003">Cell membrane</keyword>